<evidence type="ECO:0000313" key="3">
    <source>
        <dbReference type="Proteomes" id="UP000076881"/>
    </source>
</evidence>
<dbReference type="OrthoDB" id="68575at2759"/>
<sequence>MSANIRTIGIVTCSTRSTRVNPHITQHITSLLRAHMQSGAFPSLQDATLSIIDLEAQGLPLFDEPAIPAGLPKDDPTPHYQQPHTRRWSAVARAHDAFVFVTPQYNWSVPASLKNALDYLYHEWAGKPAVVVSYGSRGGGRAAVHLQQILMGLKMKPAGTAVPLAISIDDVNECLAKGQLSEEVVKRWEGAGVPAALKTAVGEMAGQ</sequence>
<dbReference type="Pfam" id="PF03358">
    <property type="entry name" value="FMN_red"/>
    <property type="match status" value="1"/>
</dbReference>
<dbReference type="GO" id="GO:0010181">
    <property type="term" value="F:FMN binding"/>
    <property type="evidence" value="ECO:0007669"/>
    <property type="project" value="TreeGrafter"/>
</dbReference>
<accession>A0A168FHN0</accession>
<dbReference type="PANTHER" id="PTHR30543">
    <property type="entry name" value="CHROMATE REDUCTASE"/>
    <property type="match status" value="1"/>
</dbReference>
<gene>
    <name evidence="2" type="ORF">LEL_07188</name>
</gene>
<dbReference type="EMBL" id="AZHF01000005">
    <property type="protein sequence ID" value="OAA75200.1"/>
    <property type="molecule type" value="Genomic_DNA"/>
</dbReference>
<dbReference type="Proteomes" id="UP000076881">
    <property type="component" value="Unassembled WGS sequence"/>
</dbReference>
<evidence type="ECO:0000259" key="1">
    <source>
        <dbReference type="Pfam" id="PF03358"/>
    </source>
</evidence>
<dbReference type="GO" id="GO:0016491">
    <property type="term" value="F:oxidoreductase activity"/>
    <property type="evidence" value="ECO:0007669"/>
    <property type="project" value="InterPro"/>
</dbReference>
<name>A0A168FHN0_CORDF</name>
<proteinExistence type="predicted"/>
<evidence type="ECO:0000313" key="2">
    <source>
        <dbReference type="EMBL" id="OAA75200.1"/>
    </source>
</evidence>
<dbReference type="InterPro" id="IPR029039">
    <property type="entry name" value="Flavoprotein-like_sf"/>
</dbReference>
<dbReference type="PANTHER" id="PTHR30543:SF21">
    <property type="entry name" value="NAD(P)H-DEPENDENT FMN REDUCTASE LOT6"/>
    <property type="match status" value="1"/>
</dbReference>
<dbReference type="Gene3D" id="3.40.50.360">
    <property type="match status" value="1"/>
</dbReference>
<reference evidence="2 3" key="1">
    <citation type="journal article" date="2016" name="Genome Biol. Evol.">
        <title>Divergent and convergent evolution of fungal pathogenicity.</title>
        <authorList>
            <person name="Shang Y."/>
            <person name="Xiao G."/>
            <person name="Zheng P."/>
            <person name="Cen K."/>
            <person name="Zhan S."/>
            <person name="Wang C."/>
        </authorList>
    </citation>
    <scope>NUCLEOTIDE SEQUENCE [LARGE SCALE GENOMIC DNA]</scope>
    <source>
        <strain evidence="2 3">RCEF 1005</strain>
    </source>
</reference>
<comment type="caution">
    <text evidence="2">The sequence shown here is derived from an EMBL/GenBank/DDBJ whole genome shotgun (WGS) entry which is preliminary data.</text>
</comment>
<dbReference type="AlphaFoldDB" id="A0A168FHN0"/>
<feature type="domain" description="NADPH-dependent FMN reductase-like" evidence="1">
    <location>
        <begin position="8"/>
        <end position="162"/>
    </location>
</feature>
<dbReference type="SUPFAM" id="SSF52218">
    <property type="entry name" value="Flavoproteins"/>
    <property type="match status" value="1"/>
</dbReference>
<dbReference type="GO" id="GO:0005829">
    <property type="term" value="C:cytosol"/>
    <property type="evidence" value="ECO:0007669"/>
    <property type="project" value="TreeGrafter"/>
</dbReference>
<keyword evidence="3" id="KW-1185">Reference proteome</keyword>
<dbReference type="STRING" id="1081108.A0A168FHN0"/>
<dbReference type="InterPro" id="IPR005025">
    <property type="entry name" value="FMN_Rdtase-like_dom"/>
</dbReference>
<dbReference type="InterPro" id="IPR050712">
    <property type="entry name" value="NAD(P)H-dep_reductase"/>
</dbReference>
<protein>
    <submittedName>
        <fullName evidence="2">NADPH-dependent FMN reductase</fullName>
    </submittedName>
</protein>
<organism evidence="2 3">
    <name type="scientific">Akanthomyces lecanii RCEF 1005</name>
    <dbReference type="NCBI Taxonomy" id="1081108"/>
    <lineage>
        <taxon>Eukaryota</taxon>
        <taxon>Fungi</taxon>
        <taxon>Dikarya</taxon>
        <taxon>Ascomycota</taxon>
        <taxon>Pezizomycotina</taxon>
        <taxon>Sordariomycetes</taxon>
        <taxon>Hypocreomycetidae</taxon>
        <taxon>Hypocreales</taxon>
        <taxon>Cordycipitaceae</taxon>
        <taxon>Akanthomyces</taxon>
        <taxon>Cordyceps confragosa</taxon>
    </lineage>
</organism>